<dbReference type="EMBL" id="MU004484">
    <property type="protein sequence ID" value="KAF2649655.1"/>
    <property type="molecule type" value="Genomic_DNA"/>
</dbReference>
<dbReference type="InterPro" id="IPR036396">
    <property type="entry name" value="Cyt_P450_sf"/>
</dbReference>
<keyword evidence="4 7" id="KW-0560">Oxidoreductase</keyword>
<dbReference type="OrthoDB" id="1470350at2759"/>
<organism evidence="8 9">
    <name type="scientific">Lophiostoma macrostomum CBS 122681</name>
    <dbReference type="NCBI Taxonomy" id="1314788"/>
    <lineage>
        <taxon>Eukaryota</taxon>
        <taxon>Fungi</taxon>
        <taxon>Dikarya</taxon>
        <taxon>Ascomycota</taxon>
        <taxon>Pezizomycotina</taxon>
        <taxon>Dothideomycetes</taxon>
        <taxon>Pleosporomycetidae</taxon>
        <taxon>Pleosporales</taxon>
        <taxon>Lophiostomataceae</taxon>
        <taxon>Lophiostoma</taxon>
    </lineage>
</organism>
<dbReference type="InterPro" id="IPR017972">
    <property type="entry name" value="Cyt_P450_CS"/>
</dbReference>
<evidence type="ECO:0000256" key="7">
    <source>
        <dbReference type="RuleBase" id="RU000461"/>
    </source>
</evidence>
<dbReference type="AlphaFoldDB" id="A0A6A6SP83"/>
<dbReference type="PRINTS" id="PR01239">
    <property type="entry name" value="EP450IICYP52"/>
</dbReference>
<gene>
    <name evidence="8" type="ORF">K491DRAFT_783211</name>
</gene>
<keyword evidence="5 7" id="KW-0408">Iron</keyword>
<keyword evidence="9" id="KW-1185">Reference proteome</keyword>
<evidence type="ECO:0000256" key="6">
    <source>
        <dbReference type="ARBA" id="ARBA00023033"/>
    </source>
</evidence>
<proteinExistence type="inferred from homology"/>
<sequence length="510" mass="57580">MTHPTLLSLFIGFVASWLAYRVYLARALQWKAKRQGCQPARRYKHMDPIFGLDDFLKVGRAFTKNQRLNQLQQRHDTYGSTYETLSFGSSCINSIVPDNVRTVWSKNATDWGIQPLRLPTMHPFCGTGFITTDGEEWKRSHDLLKPSFHRSNISDFTTLETHFQIILQQIPEDGSKFNLQPWIIKLYLDMNTHFLFGEPIGMLSGSAPAHADGFLDAFQAGFNGCGMRFALGPLSFLMPTSGWLKACRKVHDFADIYVDRALEYRQKQKGAGDHNTRTQRTLLYNMALQTDNRTVLRDQIIQGMMASTDTTASLISMVVWNLARHADILSQLRAEIQSIGTRSLDFDRLGRMKLLQNVITETLRLYPVFPQNNRVALRDTILPTGGGSTGTYPIFAPAGTVFGTAFSTLHRDKQIWGADAELFRPSRWENGFQPPPFTFMPFGGGLRQCLAQQKATMETSYIVARLLQEFEDIKSEDDRMYKGQFALTAKNANGCWISVTPTSSAEAGLP</sequence>
<protein>
    <submittedName>
        <fullName evidence="8">Cytochrome P450</fullName>
    </submittedName>
</protein>
<evidence type="ECO:0000256" key="1">
    <source>
        <dbReference type="ARBA" id="ARBA00001971"/>
    </source>
</evidence>
<accession>A0A6A6SP83</accession>
<evidence type="ECO:0000256" key="3">
    <source>
        <dbReference type="ARBA" id="ARBA00022723"/>
    </source>
</evidence>
<dbReference type="Gene3D" id="1.10.630.10">
    <property type="entry name" value="Cytochrome P450"/>
    <property type="match status" value="1"/>
</dbReference>
<dbReference type="InterPro" id="IPR001128">
    <property type="entry name" value="Cyt_P450"/>
</dbReference>
<evidence type="ECO:0000256" key="4">
    <source>
        <dbReference type="ARBA" id="ARBA00023002"/>
    </source>
</evidence>
<comment type="similarity">
    <text evidence="2 7">Belongs to the cytochrome P450 family.</text>
</comment>
<dbReference type="GO" id="GO:0020037">
    <property type="term" value="F:heme binding"/>
    <property type="evidence" value="ECO:0007669"/>
    <property type="project" value="InterPro"/>
</dbReference>
<dbReference type="GO" id="GO:0016712">
    <property type="term" value="F:oxidoreductase activity, acting on paired donors, with incorporation or reduction of molecular oxygen, reduced flavin or flavoprotein as one donor, and incorporation of one atom of oxygen"/>
    <property type="evidence" value="ECO:0007669"/>
    <property type="project" value="InterPro"/>
</dbReference>
<dbReference type="PANTHER" id="PTHR24287">
    <property type="entry name" value="P450, PUTATIVE (EUROFUNG)-RELATED"/>
    <property type="match status" value="1"/>
</dbReference>
<evidence type="ECO:0000256" key="2">
    <source>
        <dbReference type="ARBA" id="ARBA00010617"/>
    </source>
</evidence>
<keyword evidence="7" id="KW-0349">Heme</keyword>
<dbReference type="CDD" id="cd11063">
    <property type="entry name" value="CYP52"/>
    <property type="match status" value="1"/>
</dbReference>
<dbReference type="Pfam" id="PF00067">
    <property type="entry name" value="p450"/>
    <property type="match status" value="1"/>
</dbReference>
<dbReference type="GO" id="GO:0005506">
    <property type="term" value="F:iron ion binding"/>
    <property type="evidence" value="ECO:0007669"/>
    <property type="project" value="InterPro"/>
</dbReference>
<dbReference type="PANTHER" id="PTHR24287:SF17">
    <property type="entry name" value="P450, PUTATIVE (EUROFUNG)-RELATED"/>
    <property type="match status" value="1"/>
</dbReference>
<reference evidence="8" key="1">
    <citation type="journal article" date="2020" name="Stud. Mycol.">
        <title>101 Dothideomycetes genomes: a test case for predicting lifestyles and emergence of pathogens.</title>
        <authorList>
            <person name="Haridas S."/>
            <person name="Albert R."/>
            <person name="Binder M."/>
            <person name="Bloem J."/>
            <person name="Labutti K."/>
            <person name="Salamov A."/>
            <person name="Andreopoulos B."/>
            <person name="Baker S."/>
            <person name="Barry K."/>
            <person name="Bills G."/>
            <person name="Bluhm B."/>
            <person name="Cannon C."/>
            <person name="Castanera R."/>
            <person name="Culley D."/>
            <person name="Daum C."/>
            <person name="Ezra D."/>
            <person name="Gonzalez J."/>
            <person name="Henrissat B."/>
            <person name="Kuo A."/>
            <person name="Liang C."/>
            <person name="Lipzen A."/>
            <person name="Lutzoni F."/>
            <person name="Magnuson J."/>
            <person name="Mondo S."/>
            <person name="Nolan M."/>
            <person name="Ohm R."/>
            <person name="Pangilinan J."/>
            <person name="Park H.-J."/>
            <person name="Ramirez L."/>
            <person name="Alfaro M."/>
            <person name="Sun H."/>
            <person name="Tritt A."/>
            <person name="Yoshinaga Y."/>
            <person name="Zwiers L.-H."/>
            <person name="Turgeon B."/>
            <person name="Goodwin S."/>
            <person name="Spatafora J."/>
            <person name="Crous P."/>
            <person name="Grigoriev I."/>
        </authorList>
    </citation>
    <scope>NUCLEOTIDE SEQUENCE</scope>
    <source>
        <strain evidence="8">CBS 122681</strain>
    </source>
</reference>
<dbReference type="InterPro" id="IPR047146">
    <property type="entry name" value="Cyt_P450_E_CYP52_fungi"/>
</dbReference>
<evidence type="ECO:0000256" key="5">
    <source>
        <dbReference type="ARBA" id="ARBA00023004"/>
    </source>
</evidence>
<dbReference type="PROSITE" id="PS00086">
    <property type="entry name" value="CYTOCHROME_P450"/>
    <property type="match status" value="1"/>
</dbReference>
<dbReference type="InterPro" id="IPR002974">
    <property type="entry name" value="Cyt_P450_E_CYP52_ascomycetes"/>
</dbReference>
<keyword evidence="6 7" id="KW-0503">Monooxygenase</keyword>
<evidence type="ECO:0000313" key="8">
    <source>
        <dbReference type="EMBL" id="KAF2649655.1"/>
    </source>
</evidence>
<dbReference type="Proteomes" id="UP000799324">
    <property type="component" value="Unassembled WGS sequence"/>
</dbReference>
<name>A0A6A6SP83_9PLEO</name>
<keyword evidence="3 7" id="KW-0479">Metal-binding</keyword>
<dbReference type="SUPFAM" id="SSF48264">
    <property type="entry name" value="Cytochrome P450"/>
    <property type="match status" value="1"/>
</dbReference>
<comment type="cofactor">
    <cofactor evidence="1">
        <name>heme</name>
        <dbReference type="ChEBI" id="CHEBI:30413"/>
    </cofactor>
</comment>
<dbReference type="PRINTS" id="PR00385">
    <property type="entry name" value="P450"/>
</dbReference>
<evidence type="ECO:0000313" key="9">
    <source>
        <dbReference type="Proteomes" id="UP000799324"/>
    </source>
</evidence>